<keyword evidence="1" id="KW-0472">Membrane</keyword>
<dbReference type="RefSeq" id="WP_156353306.1">
    <property type="nucleotide sequence ID" value="NZ_CACRST010000010.1"/>
</dbReference>
<dbReference type="EMBL" id="CACRST010000010">
    <property type="protein sequence ID" value="VYS87838.1"/>
    <property type="molecule type" value="Genomic_DNA"/>
</dbReference>
<feature type="transmembrane region" description="Helical" evidence="1">
    <location>
        <begin position="203"/>
        <end position="227"/>
    </location>
</feature>
<feature type="transmembrane region" description="Helical" evidence="1">
    <location>
        <begin position="53"/>
        <end position="71"/>
    </location>
</feature>
<evidence type="ECO:0000256" key="1">
    <source>
        <dbReference type="SAM" id="Phobius"/>
    </source>
</evidence>
<accession>A0A6N2S535</accession>
<gene>
    <name evidence="2" type="ORF">BGLFYP119_00946</name>
</gene>
<feature type="transmembrane region" description="Helical" evidence="1">
    <location>
        <begin position="233"/>
        <end position="253"/>
    </location>
</feature>
<reference evidence="2" key="1">
    <citation type="submission" date="2019-11" db="EMBL/GenBank/DDBJ databases">
        <authorList>
            <person name="Feng L."/>
        </authorList>
    </citation>
    <scope>NUCLEOTIDE SEQUENCE</scope>
    <source>
        <strain evidence="2">BgluceraseaLFYP119</strain>
    </source>
</reference>
<dbReference type="AlphaFoldDB" id="A0A6N2S535"/>
<feature type="transmembrane region" description="Helical" evidence="1">
    <location>
        <begin position="20"/>
        <end position="47"/>
    </location>
</feature>
<sequence length="259" mass="29634">MELKKVWMSLDTEKKSHYGYRTVGGILGIVFLMTVLLFIGTFLSISLGLPQQSYSMVLVLMAAAFGIVMAVRMGQRGMQDAVIFFLTENDRLWIMDARGLSYHGRGFWGFALGAMETQKFLRMQGKSPYLPAGASEILKVWNIKENRSHYAIRCQSRYRNHRAIKHTYFLVKGIKDEEMLLKELERRKTWENTLQPSENRNPLYILLSGLALVACVTLCVLSHSAVGIISGEFYFPCLGASLVSLYFLFYFIVRQRRGE</sequence>
<name>A0A6N2S535_9FIRM</name>
<keyword evidence="1" id="KW-1133">Transmembrane helix</keyword>
<protein>
    <submittedName>
        <fullName evidence="2">Uncharacterized protein</fullName>
    </submittedName>
</protein>
<keyword evidence="1" id="KW-0812">Transmembrane</keyword>
<evidence type="ECO:0000313" key="2">
    <source>
        <dbReference type="EMBL" id="VYS87838.1"/>
    </source>
</evidence>
<proteinExistence type="predicted"/>
<organism evidence="2">
    <name type="scientific">Blautia glucerasea</name>
    <dbReference type="NCBI Taxonomy" id="536633"/>
    <lineage>
        <taxon>Bacteria</taxon>
        <taxon>Bacillati</taxon>
        <taxon>Bacillota</taxon>
        <taxon>Clostridia</taxon>
        <taxon>Lachnospirales</taxon>
        <taxon>Lachnospiraceae</taxon>
        <taxon>Blautia</taxon>
    </lineage>
</organism>